<gene>
    <name evidence="3" type="ORF">KSP39_PZI000023</name>
</gene>
<comment type="caution">
    <text evidence="3">The sequence shown here is derived from an EMBL/GenBank/DDBJ whole genome shotgun (WGS) entry which is preliminary data.</text>
</comment>
<dbReference type="EMBL" id="JBBWWQ010000001">
    <property type="protein sequence ID" value="KAK8957123.1"/>
    <property type="molecule type" value="Genomic_DNA"/>
</dbReference>
<dbReference type="PANTHER" id="PTHR31704">
    <property type="entry name" value="MYB/SANT-LIKE DNA-BINDING DOMAIN PROTEIN-RELATED"/>
    <property type="match status" value="1"/>
</dbReference>
<evidence type="ECO:0000313" key="4">
    <source>
        <dbReference type="Proteomes" id="UP001418222"/>
    </source>
</evidence>
<name>A0AAP0GFG0_9ASPA</name>
<dbReference type="InterPro" id="IPR024752">
    <property type="entry name" value="Myb/SANT-like_dom"/>
</dbReference>
<feature type="domain" description="Myb/SANT-like" evidence="2">
    <location>
        <begin position="97"/>
        <end position="190"/>
    </location>
</feature>
<evidence type="ECO:0000256" key="1">
    <source>
        <dbReference type="SAM" id="MobiDB-lite"/>
    </source>
</evidence>
<evidence type="ECO:0000259" key="2">
    <source>
        <dbReference type="Pfam" id="PF12776"/>
    </source>
</evidence>
<reference evidence="3 4" key="1">
    <citation type="journal article" date="2022" name="Nat. Plants">
        <title>Genomes of leafy and leafless Platanthera orchids illuminate the evolution of mycoheterotrophy.</title>
        <authorList>
            <person name="Li M.H."/>
            <person name="Liu K.W."/>
            <person name="Li Z."/>
            <person name="Lu H.C."/>
            <person name="Ye Q.L."/>
            <person name="Zhang D."/>
            <person name="Wang J.Y."/>
            <person name="Li Y.F."/>
            <person name="Zhong Z.M."/>
            <person name="Liu X."/>
            <person name="Yu X."/>
            <person name="Liu D.K."/>
            <person name="Tu X.D."/>
            <person name="Liu B."/>
            <person name="Hao Y."/>
            <person name="Liao X.Y."/>
            <person name="Jiang Y.T."/>
            <person name="Sun W.H."/>
            <person name="Chen J."/>
            <person name="Chen Y.Q."/>
            <person name="Ai Y."/>
            <person name="Zhai J.W."/>
            <person name="Wu S.S."/>
            <person name="Zhou Z."/>
            <person name="Hsiao Y.Y."/>
            <person name="Wu W.L."/>
            <person name="Chen Y.Y."/>
            <person name="Lin Y.F."/>
            <person name="Hsu J.L."/>
            <person name="Li C.Y."/>
            <person name="Wang Z.W."/>
            <person name="Zhao X."/>
            <person name="Zhong W.Y."/>
            <person name="Ma X.K."/>
            <person name="Ma L."/>
            <person name="Huang J."/>
            <person name="Chen G.Z."/>
            <person name="Huang M.Z."/>
            <person name="Huang L."/>
            <person name="Peng D.H."/>
            <person name="Luo Y.B."/>
            <person name="Zou S.Q."/>
            <person name="Chen S.P."/>
            <person name="Lan S."/>
            <person name="Tsai W.C."/>
            <person name="Van de Peer Y."/>
            <person name="Liu Z.J."/>
        </authorList>
    </citation>
    <scope>NUCLEOTIDE SEQUENCE [LARGE SCALE GENOMIC DNA]</scope>
    <source>
        <strain evidence="3">Lor287</strain>
    </source>
</reference>
<dbReference type="PANTHER" id="PTHR31704:SF37">
    <property type="entry name" value="HEAT SHOCK PROTEIN"/>
    <property type="match status" value="1"/>
</dbReference>
<dbReference type="Pfam" id="PF12776">
    <property type="entry name" value="Myb_DNA-bind_3"/>
    <property type="match status" value="1"/>
</dbReference>
<dbReference type="Proteomes" id="UP001418222">
    <property type="component" value="Unassembled WGS sequence"/>
</dbReference>
<accession>A0AAP0GFG0</accession>
<feature type="region of interest" description="Disordered" evidence="1">
    <location>
        <begin position="1"/>
        <end position="21"/>
    </location>
</feature>
<evidence type="ECO:0000313" key="3">
    <source>
        <dbReference type="EMBL" id="KAK8957123.1"/>
    </source>
</evidence>
<protein>
    <recommendedName>
        <fullName evidence="2">Myb/SANT-like domain-containing protein</fullName>
    </recommendedName>
</protein>
<organism evidence="3 4">
    <name type="scientific">Platanthera zijinensis</name>
    <dbReference type="NCBI Taxonomy" id="2320716"/>
    <lineage>
        <taxon>Eukaryota</taxon>
        <taxon>Viridiplantae</taxon>
        <taxon>Streptophyta</taxon>
        <taxon>Embryophyta</taxon>
        <taxon>Tracheophyta</taxon>
        <taxon>Spermatophyta</taxon>
        <taxon>Magnoliopsida</taxon>
        <taxon>Liliopsida</taxon>
        <taxon>Asparagales</taxon>
        <taxon>Orchidaceae</taxon>
        <taxon>Orchidoideae</taxon>
        <taxon>Orchideae</taxon>
        <taxon>Orchidinae</taxon>
        <taxon>Platanthera</taxon>
    </lineage>
</organism>
<proteinExistence type="predicted"/>
<dbReference type="AlphaFoldDB" id="A0AAP0GFG0"/>
<sequence length="428" mass="47927">MTPTGHVKSQFAGGASPSRKFLPHRRLHPGHCSLPRHFSVVDVITGVCRSLRRESPKPMPTLSPASATLSASALTLALTNIYHLMGKPKEGGISANWDSNEVLIFCDLCIREIGLGNRPTTHFSKDGWKNLVVAFKMRTGKSYDRLQLKNKWDHLKKEWKLWKELKHGETCLDWDSEKRTIVASDEWWEEKIKVVPAAKKFRYAGISPNLEEKLNRMFSQVVAVDNDSWAPSLRSLPSDMRDAAEEDDNLEHDIGAQACQYEELAGTSTNIGDASSSSCKRRKTTRKKGIALSRMNELREFTFAVKPPPVVTIKETVELISSIADIYDNPDLYYFSLSYIKDKNNREVFMSIPHDKRHVIIFVELVKLWPHLARREDTAAVRSWRGEAEVRNGAFLSISQGAAGGDAANAATGHLVCSLAAVFAPNAR</sequence>
<keyword evidence="4" id="KW-1185">Reference proteome</keyword>